<evidence type="ECO:0000256" key="1">
    <source>
        <dbReference type="SAM" id="MobiDB-lite"/>
    </source>
</evidence>
<dbReference type="InterPro" id="IPR036108">
    <property type="entry name" value="4pyrrol_syn_uPrphyn_synt_sf"/>
</dbReference>
<gene>
    <name evidence="3" type="ORF">HDA30_001062</name>
</gene>
<evidence type="ECO:0000313" key="4">
    <source>
        <dbReference type="Proteomes" id="UP000540191"/>
    </source>
</evidence>
<dbReference type="GO" id="GO:0006780">
    <property type="term" value="P:uroporphyrinogen III biosynthetic process"/>
    <property type="evidence" value="ECO:0007669"/>
    <property type="project" value="InterPro"/>
</dbReference>
<dbReference type="Proteomes" id="UP000540191">
    <property type="component" value="Unassembled WGS sequence"/>
</dbReference>
<dbReference type="Gene3D" id="3.40.50.10090">
    <property type="match status" value="2"/>
</dbReference>
<evidence type="ECO:0000313" key="3">
    <source>
        <dbReference type="EMBL" id="MBB4735554.1"/>
    </source>
</evidence>
<name>A0A7W7GNU9_9MICC</name>
<feature type="domain" description="Tetrapyrrole biosynthesis uroporphyrinogen III synthase" evidence="2">
    <location>
        <begin position="69"/>
        <end position="301"/>
    </location>
</feature>
<proteinExistence type="predicted"/>
<accession>A0A7W7GNU9</accession>
<dbReference type="InterPro" id="IPR039793">
    <property type="entry name" value="UROS/Hem4"/>
</dbReference>
<dbReference type="GO" id="GO:0004852">
    <property type="term" value="F:uroporphyrinogen-III synthase activity"/>
    <property type="evidence" value="ECO:0007669"/>
    <property type="project" value="InterPro"/>
</dbReference>
<comment type="caution">
    <text evidence="3">The sequence shown here is derived from an EMBL/GenBank/DDBJ whole genome shotgun (WGS) entry which is preliminary data.</text>
</comment>
<dbReference type="SUPFAM" id="SSF69618">
    <property type="entry name" value="HemD-like"/>
    <property type="match status" value="1"/>
</dbReference>
<evidence type="ECO:0000259" key="2">
    <source>
        <dbReference type="Pfam" id="PF02602"/>
    </source>
</evidence>
<keyword evidence="4" id="KW-1185">Reference proteome</keyword>
<dbReference type="InterPro" id="IPR003754">
    <property type="entry name" value="4pyrrol_synth_uPrphyn_synth"/>
</dbReference>
<feature type="region of interest" description="Disordered" evidence="1">
    <location>
        <begin position="63"/>
        <end position="83"/>
    </location>
</feature>
<protein>
    <submittedName>
        <fullName evidence="3">Uroporphyrinogen-III synthase</fullName>
    </submittedName>
</protein>
<dbReference type="AlphaFoldDB" id="A0A7W7GNU9"/>
<dbReference type="Pfam" id="PF02602">
    <property type="entry name" value="HEM4"/>
    <property type="match status" value="1"/>
</dbReference>
<dbReference type="PANTHER" id="PTHR40082">
    <property type="entry name" value="BLR5956 PROTEIN"/>
    <property type="match status" value="1"/>
</dbReference>
<dbReference type="EMBL" id="JACHNA010000001">
    <property type="protein sequence ID" value="MBB4735554.1"/>
    <property type="molecule type" value="Genomic_DNA"/>
</dbReference>
<reference evidence="3 4" key="1">
    <citation type="submission" date="2020-08" db="EMBL/GenBank/DDBJ databases">
        <title>Sequencing the genomes of 1000 actinobacteria strains.</title>
        <authorList>
            <person name="Klenk H.-P."/>
        </authorList>
    </citation>
    <scope>NUCLEOTIDE SEQUENCE [LARGE SCALE GENOMIC DNA]</scope>
    <source>
        <strain evidence="3 4">DSM 23974</strain>
    </source>
</reference>
<dbReference type="CDD" id="cd06578">
    <property type="entry name" value="HemD"/>
    <property type="match status" value="1"/>
</dbReference>
<organism evidence="3 4">
    <name type="scientific">Micrococcus cohnii</name>
    <dbReference type="NCBI Taxonomy" id="993416"/>
    <lineage>
        <taxon>Bacteria</taxon>
        <taxon>Bacillati</taxon>
        <taxon>Actinomycetota</taxon>
        <taxon>Actinomycetes</taxon>
        <taxon>Micrococcales</taxon>
        <taxon>Micrococcaceae</taxon>
        <taxon>Micrococcus</taxon>
    </lineage>
</organism>
<sequence>MLLTRQPAQTSRLEAGLAGARVPGTVGRDGAGEPVDVALLPLTDFALPDDDAPLRSLVAELAEQTRSTEPVQEQASEPSAAPRAPGRWLIVTSPNTVRALARVGWDGLLPADVRVAATGPGTARALREAGCAAPVWTPHRDRSARGIAAGLRELAPGGARAWLPQSDRARPALTDALRGAGWAVQTVLAYRTVAYPARGSRRVLAAAAGNEVDGTDATGPEAGMTLPTWSPGELAAAEAGTVVVLTSSSAAEQFAERCRPRGGGAAEALLIAIGDPTAETMRALALPVAAVCATPDAAGVLEALAGLRRQG</sequence>
<dbReference type="PANTHER" id="PTHR40082:SF1">
    <property type="entry name" value="BLR5956 PROTEIN"/>
    <property type="match status" value="1"/>
</dbReference>
<feature type="compositionally biased region" description="Polar residues" evidence="1">
    <location>
        <begin position="64"/>
        <end position="77"/>
    </location>
</feature>